<feature type="transmembrane region" description="Helical" evidence="6">
    <location>
        <begin position="150"/>
        <end position="171"/>
    </location>
</feature>
<evidence type="ECO:0000313" key="7">
    <source>
        <dbReference type="EMBL" id="GBN07221.1"/>
    </source>
</evidence>
<reference evidence="7 8" key="1">
    <citation type="journal article" date="2019" name="Sci. Rep.">
        <title>Orb-weaving spider Araneus ventricosus genome elucidates the spidroin gene catalogue.</title>
        <authorList>
            <person name="Kono N."/>
            <person name="Nakamura H."/>
            <person name="Ohtoshi R."/>
            <person name="Moran D.A.P."/>
            <person name="Shinohara A."/>
            <person name="Yoshida Y."/>
            <person name="Fujiwara M."/>
            <person name="Mori M."/>
            <person name="Tomita M."/>
            <person name="Arakawa K."/>
        </authorList>
    </citation>
    <scope>NUCLEOTIDE SEQUENCE [LARGE SCALE GENOMIC DNA]</scope>
</reference>
<gene>
    <name evidence="7" type="ORF">AVEN_4330_1</name>
</gene>
<comment type="subcellular location">
    <subcellularLocation>
        <location evidence="1">Cell membrane</location>
        <topology evidence="1">Multi-pass membrane protein</topology>
    </subcellularLocation>
</comment>
<evidence type="ECO:0000256" key="1">
    <source>
        <dbReference type="ARBA" id="ARBA00004651"/>
    </source>
</evidence>
<feature type="transmembrane region" description="Helical" evidence="6">
    <location>
        <begin position="72"/>
        <end position="94"/>
    </location>
</feature>
<evidence type="ECO:0000313" key="8">
    <source>
        <dbReference type="Proteomes" id="UP000499080"/>
    </source>
</evidence>
<keyword evidence="2" id="KW-1003">Cell membrane</keyword>
<dbReference type="InterPro" id="IPR013604">
    <property type="entry name" value="7TM_chemorcpt"/>
</dbReference>
<dbReference type="GO" id="GO:0050909">
    <property type="term" value="P:sensory perception of taste"/>
    <property type="evidence" value="ECO:0007669"/>
    <property type="project" value="InterPro"/>
</dbReference>
<evidence type="ECO:0000256" key="6">
    <source>
        <dbReference type="SAM" id="Phobius"/>
    </source>
</evidence>
<dbReference type="GO" id="GO:0005886">
    <property type="term" value="C:plasma membrane"/>
    <property type="evidence" value="ECO:0007669"/>
    <property type="project" value="UniProtKB-SubCell"/>
</dbReference>
<dbReference type="AlphaFoldDB" id="A0A4Y2KXW7"/>
<dbReference type="OrthoDB" id="6468833at2759"/>
<keyword evidence="4 6" id="KW-1133">Transmembrane helix</keyword>
<keyword evidence="3 6" id="KW-0812">Transmembrane</keyword>
<sequence length="179" mass="20460">MENFLSEIASKSQSLVGRHNHHSILNIYEEVTEVMAFADHLLSSYAFIYVLMSLSGMFCFSYFFAFLKQGDYYVYIFIISGFIYHLLVLLSVMLSASAVNEAAEKAESNIMFRENWNSHPCRDSKTYLRQNPKRSVEMTLWKIYKVDKSLLISSLGTLLTYGMLLGTLGSVNNQNKITS</sequence>
<evidence type="ECO:0000256" key="3">
    <source>
        <dbReference type="ARBA" id="ARBA00022692"/>
    </source>
</evidence>
<keyword evidence="8" id="KW-1185">Reference proteome</keyword>
<dbReference type="Pfam" id="PF08395">
    <property type="entry name" value="7tm_7"/>
    <property type="match status" value="1"/>
</dbReference>
<feature type="transmembrane region" description="Helical" evidence="6">
    <location>
        <begin position="45"/>
        <end position="65"/>
    </location>
</feature>
<accession>A0A4Y2KXW7</accession>
<comment type="caution">
    <text evidence="7">The sequence shown here is derived from an EMBL/GenBank/DDBJ whole genome shotgun (WGS) entry which is preliminary data.</text>
</comment>
<evidence type="ECO:0000256" key="4">
    <source>
        <dbReference type="ARBA" id="ARBA00022989"/>
    </source>
</evidence>
<organism evidence="7 8">
    <name type="scientific">Araneus ventricosus</name>
    <name type="common">Orbweaver spider</name>
    <name type="synonym">Epeira ventricosa</name>
    <dbReference type="NCBI Taxonomy" id="182803"/>
    <lineage>
        <taxon>Eukaryota</taxon>
        <taxon>Metazoa</taxon>
        <taxon>Ecdysozoa</taxon>
        <taxon>Arthropoda</taxon>
        <taxon>Chelicerata</taxon>
        <taxon>Arachnida</taxon>
        <taxon>Araneae</taxon>
        <taxon>Araneomorphae</taxon>
        <taxon>Entelegynae</taxon>
        <taxon>Araneoidea</taxon>
        <taxon>Araneidae</taxon>
        <taxon>Araneus</taxon>
    </lineage>
</organism>
<name>A0A4Y2KXW7_ARAVE</name>
<keyword evidence="5 6" id="KW-0472">Membrane</keyword>
<evidence type="ECO:0000256" key="5">
    <source>
        <dbReference type="ARBA" id="ARBA00023136"/>
    </source>
</evidence>
<evidence type="ECO:0000256" key="2">
    <source>
        <dbReference type="ARBA" id="ARBA00022475"/>
    </source>
</evidence>
<proteinExistence type="predicted"/>
<dbReference type="EMBL" id="BGPR01005141">
    <property type="protein sequence ID" value="GBN07221.1"/>
    <property type="molecule type" value="Genomic_DNA"/>
</dbReference>
<dbReference type="Proteomes" id="UP000499080">
    <property type="component" value="Unassembled WGS sequence"/>
</dbReference>
<protein>
    <submittedName>
        <fullName evidence="7">Uncharacterized protein</fullName>
    </submittedName>
</protein>